<dbReference type="AlphaFoldDB" id="A0A8T1THM6"/>
<evidence type="ECO:0000259" key="12">
    <source>
        <dbReference type="PROSITE" id="PS50089"/>
    </source>
</evidence>
<feature type="compositionally biased region" description="Polar residues" evidence="10">
    <location>
        <begin position="61"/>
        <end position="70"/>
    </location>
</feature>
<dbReference type="InterPro" id="IPR013083">
    <property type="entry name" value="Znf_RING/FYVE/PHD"/>
</dbReference>
<dbReference type="PROSITE" id="PS00518">
    <property type="entry name" value="ZF_RING_1"/>
    <property type="match status" value="1"/>
</dbReference>
<evidence type="ECO:0000256" key="10">
    <source>
        <dbReference type="SAM" id="MobiDB-lite"/>
    </source>
</evidence>
<organism evidence="14 15">
    <name type="scientific">Chelydra serpentina</name>
    <name type="common">Snapping turtle</name>
    <name type="synonym">Testudo serpentina</name>
    <dbReference type="NCBI Taxonomy" id="8475"/>
    <lineage>
        <taxon>Eukaryota</taxon>
        <taxon>Metazoa</taxon>
        <taxon>Chordata</taxon>
        <taxon>Craniata</taxon>
        <taxon>Vertebrata</taxon>
        <taxon>Euteleostomi</taxon>
        <taxon>Archelosauria</taxon>
        <taxon>Testudinata</taxon>
        <taxon>Testudines</taxon>
        <taxon>Cryptodira</taxon>
        <taxon>Durocryptodira</taxon>
        <taxon>Americhelydia</taxon>
        <taxon>Chelydroidea</taxon>
        <taxon>Chelydridae</taxon>
        <taxon>Chelydra</taxon>
    </lineage>
</organism>
<evidence type="ECO:0000256" key="4">
    <source>
        <dbReference type="ARBA" id="ARBA00022679"/>
    </source>
</evidence>
<dbReference type="SUPFAM" id="SSF57850">
    <property type="entry name" value="RING/U-box"/>
    <property type="match status" value="1"/>
</dbReference>
<evidence type="ECO:0000256" key="2">
    <source>
        <dbReference type="ARBA" id="ARBA00004906"/>
    </source>
</evidence>
<evidence type="ECO:0000313" key="15">
    <source>
        <dbReference type="Proteomes" id="UP000765507"/>
    </source>
</evidence>
<evidence type="ECO:0000256" key="3">
    <source>
        <dbReference type="ARBA" id="ARBA00012483"/>
    </source>
</evidence>
<dbReference type="PANTHER" id="PTHR46016">
    <property type="entry name" value="ZINC FINGER, RING/FYVE/PHD-TYPE"/>
    <property type="match status" value="1"/>
</dbReference>
<feature type="non-terminal residue" evidence="14">
    <location>
        <position position="325"/>
    </location>
</feature>
<dbReference type="InterPro" id="IPR051438">
    <property type="entry name" value="RNF_E3_ubiq-protein_ligase"/>
</dbReference>
<dbReference type="GO" id="GO:0008270">
    <property type="term" value="F:zinc ion binding"/>
    <property type="evidence" value="ECO:0007669"/>
    <property type="project" value="UniProtKB-KW"/>
</dbReference>
<sequence length="325" mass="35771">SVGRGWLVDANLCSCACFSICGVCAPPCPAARATPAPTWPRLTLSCGEGEGPGPPVPRATPGNSATTSPPGLSGSAPALPPATLRRSPGAMGSLFSSDCRGTGAAAPRCALELGGAAEQQQQVPSFDCSICLEVLHQPVRTQCGHVFCHSCIVTSLRNNTWTCPYCRACLPSEGIPATDIAKKMKSVYQNCTECDTQVCLSEMRVHLRTCEQYIEKYGPLQELGDTVTRYACPFCQCELHEDDLMDHCLTYHRTERRAVYCPICRLIPGGDPSYFRRNFIRHLQLRHTFYHEDYIDINIVEEAFIENDLHQSYLDYVYMTHPNSP</sequence>
<feature type="signal peptide" evidence="11">
    <location>
        <begin position="1"/>
        <end position="25"/>
    </location>
</feature>
<dbReference type="OrthoDB" id="9049620at2759"/>
<dbReference type="InterPro" id="IPR034734">
    <property type="entry name" value="ZF_C2HC_RNF"/>
</dbReference>
<dbReference type="GO" id="GO:0061630">
    <property type="term" value="F:ubiquitin protein ligase activity"/>
    <property type="evidence" value="ECO:0007669"/>
    <property type="project" value="UniProtKB-EC"/>
</dbReference>
<keyword evidence="8" id="KW-0862">Zinc</keyword>
<evidence type="ECO:0000313" key="14">
    <source>
        <dbReference type="EMBL" id="KAG6940587.1"/>
    </source>
</evidence>
<evidence type="ECO:0000256" key="6">
    <source>
        <dbReference type="ARBA" id="ARBA00022771"/>
    </source>
</evidence>
<keyword evidence="11" id="KW-0732">Signal</keyword>
<dbReference type="PANTHER" id="PTHR46016:SF2">
    <property type="entry name" value="E3 UBIQUITIN-PROTEIN LIGASE RNF125"/>
    <property type="match status" value="1"/>
</dbReference>
<evidence type="ECO:0000256" key="1">
    <source>
        <dbReference type="ARBA" id="ARBA00000900"/>
    </source>
</evidence>
<comment type="pathway">
    <text evidence="2">Protein modification; protein ubiquitination.</text>
</comment>
<proteinExistence type="predicted"/>
<dbReference type="InterPro" id="IPR008598">
    <property type="entry name" value="Di19_Zn-bd"/>
</dbReference>
<keyword evidence="5" id="KW-0479">Metal-binding</keyword>
<comment type="caution">
    <text evidence="14">The sequence shown here is derived from an EMBL/GenBank/DDBJ whole genome shotgun (WGS) entry which is preliminary data.</text>
</comment>
<keyword evidence="15" id="KW-1185">Reference proteome</keyword>
<dbReference type="InterPro" id="IPR017907">
    <property type="entry name" value="Znf_RING_CS"/>
</dbReference>
<feature type="chain" id="PRO_5035913349" description="RING-type E3 ubiquitin transferase" evidence="11">
    <location>
        <begin position="26"/>
        <end position="325"/>
    </location>
</feature>
<dbReference type="EMBL" id="JAHGAV010000004">
    <property type="protein sequence ID" value="KAG6940587.1"/>
    <property type="molecule type" value="Genomic_DNA"/>
</dbReference>
<comment type="catalytic activity">
    <reaction evidence="1">
        <text>S-ubiquitinyl-[E2 ubiquitin-conjugating enzyme]-L-cysteine + [acceptor protein]-L-lysine = [E2 ubiquitin-conjugating enzyme]-L-cysteine + N(6)-ubiquitinyl-[acceptor protein]-L-lysine.</text>
        <dbReference type="EC" id="2.3.2.27"/>
    </reaction>
</comment>
<evidence type="ECO:0000256" key="7">
    <source>
        <dbReference type="ARBA" id="ARBA00022786"/>
    </source>
</evidence>
<keyword evidence="4" id="KW-0808">Transferase</keyword>
<dbReference type="GO" id="GO:0006511">
    <property type="term" value="P:ubiquitin-dependent protein catabolic process"/>
    <property type="evidence" value="ECO:0007669"/>
    <property type="project" value="TreeGrafter"/>
</dbReference>
<accession>A0A8T1THM6</accession>
<dbReference type="Gene3D" id="3.30.40.10">
    <property type="entry name" value="Zinc/RING finger domain, C3HC4 (zinc finger)"/>
    <property type="match status" value="1"/>
</dbReference>
<dbReference type="GO" id="GO:0000209">
    <property type="term" value="P:protein polyubiquitination"/>
    <property type="evidence" value="ECO:0007669"/>
    <property type="project" value="TreeGrafter"/>
</dbReference>
<dbReference type="PROSITE" id="PS50089">
    <property type="entry name" value="ZF_RING_2"/>
    <property type="match status" value="1"/>
</dbReference>
<dbReference type="EC" id="2.3.2.27" evidence="3"/>
<dbReference type="Pfam" id="PF13923">
    <property type="entry name" value="zf-C3HC4_2"/>
    <property type="match status" value="1"/>
</dbReference>
<dbReference type="PROSITE" id="PS51803">
    <property type="entry name" value="ZF_C2HC_RNF"/>
    <property type="match status" value="1"/>
</dbReference>
<evidence type="ECO:0000256" key="9">
    <source>
        <dbReference type="PROSITE-ProRule" id="PRU00175"/>
    </source>
</evidence>
<protein>
    <recommendedName>
        <fullName evidence="3">RING-type E3 ubiquitin transferase</fullName>
        <ecNumber evidence="3">2.3.2.27</ecNumber>
    </recommendedName>
</protein>
<keyword evidence="6 9" id="KW-0863">Zinc-finger</keyword>
<reference evidence="14 15" key="1">
    <citation type="journal article" date="2020" name="G3 (Bethesda)">
        <title>Draft Genome of the Common Snapping Turtle, Chelydra serpentina, a Model for Phenotypic Plasticity in Reptiles.</title>
        <authorList>
            <person name="Das D."/>
            <person name="Singh S.K."/>
            <person name="Bierstedt J."/>
            <person name="Erickson A."/>
            <person name="Galli G.L.J."/>
            <person name="Crossley D.A. 2nd"/>
            <person name="Rhen T."/>
        </authorList>
    </citation>
    <scope>NUCLEOTIDE SEQUENCE [LARGE SCALE GENOMIC DNA]</scope>
    <source>
        <strain evidence="14">KW</strain>
    </source>
</reference>
<dbReference type="InterPro" id="IPR001841">
    <property type="entry name" value="Znf_RING"/>
</dbReference>
<name>A0A8T1THM6_CHESE</name>
<evidence type="ECO:0000256" key="8">
    <source>
        <dbReference type="ARBA" id="ARBA00022833"/>
    </source>
</evidence>
<dbReference type="Proteomes" id="UP000765507">
    <property type="component" value="Unassembled WGS sequence"/>
</dbReference>
<gene>
    <name evidence="14" type="primary">RNF125</name>
    <name evidence="14" type="ORF">G0U57_015990</name>
</gene>
<evidence type="ECO:0000259" key="13">
    <source>
        <dbReference type="PROSITE" id="PS51803"/>
    </source>
</evidence>
<dbReference type="SMART" id="SM00184">
    <property type="entry name" value="RING"/>
    <property type="match status" value="1"/>
</dbReference>
<feature type="domain" description="C2HC RNF-type" evidence="13">
    <location>
        <begin position="191"/>
        <end position="210"/>
    </location>
</feature>
<dbReference type="Pfam" id="PF05605">
    <property type="entry name" value="zf-Di19"/>
    <property type="match status" value="1"/>
</dbReference>
<evidence type="ECO:0000256" key="5">
    <source>
        <dbReference type="ARBA" id="ARBA00022723"/>
    </source>
</evidence>
<evidence type="ECO:0000256" key="11">
    <source>
        <dbReference type="SAM" id="SignalP"/>
    </source>
</evidence>
<feature type="region of interest" description="Disordered" evidence="10">
    <location>
        <begin position="43"/>
        <end position="83"/>
    </location>
</feature>
<dbReference type="GO" id="GO:0034098">
    <property type="term" value="C:VCP-NPL4-UFD1 AAA ATPase complex"/>
    <property type="evidence" value="ECO:0007669"/>
    <property type="project" value="TreeGrafter"/>
</dbReference>
<feature type="domain" description="RING-type" evidence="12">
    <location>
        <begin position="128"/>
        <end position="167"/>
    </location>
</feature>
<dbReference type="Pfam" id="PF18574">
    <property type="entry name" value="zf_C2HC_14"/>
    <property type="match status" value="1"/>
</dbReference>
<keyword evidence="7" id="KW-0833">Ubl conjugation pathway</keyword>